<dbReference type="AlphaFoldDB" id="A0A2M7R6B6"/>
<dbReference type="Pfam" id="PF02834">
    <property type="entry name" value="LigT_PEase"/>
    <property type="match status" value="2"/>
</dbReference>
<dbReference type="GO" id="GO:0008664">
    <property type="term" value="F:RNA 2',3'-cyclic 3'-phosphodiesterase activity"/>
    <property type="evidence" value="ECO:0007669"/>
    <property type="project" value="UniProtKB-EC"/>
</dbReference>
<gene>
    <name evidence="4" type="ORF">COY73_01945</name>
</gene>
<accession>A0A2M7R6B6</accession>
<reference evidence="5" key="1">
    <citation type="submission" date="2017-09" db="EMBL/GenBank/DDBJ databases">
        <title>Depth-based differentiation of microbial function through sediment-hosted aquifers and enrichment of novel symbionts in the deep terrestrial subsurface.</title>
        <authorList>
            <person name="Probst A.J."/>
            <person name="Ladd B."/>
            <person name="Jarett J.K."/>
            <person name="Geller-Mcgrath D.E."/>
            <person name="Sieber C.M.K."/>
            <person name="Emerson J.B."/>
            <person name="Anantharaman K."/>
            <person name="Thomas B.C."/>
            <person name="Malmstrom R."/>
            <person name="Stieglmeier M."/>
            <person name="Klingl A."/>
            <person name="Woyke T."/>
            <person name="Ryan C.M."/>
            <person name="Banfield J.F."/>
        </authorList>
    </citation>
    <scope>NUCLEOTIDE SEQUENCE [LARGE SCALE GENOMIC DNA]</scope>
</reference>
<feature type="short sequence motif" description="HXTX 1" evidence="2">
    <location>
        <begin position="40"/>
        <end position="43"/>
    </location>
</feature>
<dbReference type="InterPro" id="IPR009097">
    <property type="entry name" value="Cyclic_Pdiesterase"/>
</dbReference>
<proteinExistence type="inferred from homology"/>
<evidence type="ECO:0000313" key="5">
    <source>
        <dbReference type="Proteomes" id="UP000230767"/>
    </source>
</evidence>
<dbReference type="EC" id="3.1.4.58" evidence="2"/>
<comment type="caution">
    <text evidence="4">The sequence shown here is derived from an EMBL/GenBank/DDBJ whole genome shotgun (WGS) entry which is preliminary data.</text>
</comment>
<dbReference type="EMBL" id="PFLW01000049">
    <property type="protein sequence ID" value="PIY89103.1"/>
    <property type="molecule type" value="Genomic_DNA"/>
</dbReference>
<name>A0A2M7R6B6_9BACT</name>
<dbReference type="SUPFAM" id="SSF55144">
    <property type="entry name" value="LigT-like"/>
    <property type="match status" value="1"/>
</dbReference>
<dbReference type="HAMAP" id="MF_01940">
    <property type="entry name" value="RNA_CPDase"/>
    <property type="match status" value="1"/>
</dbReference>
<evidence type="ECO:0000259" key="3">
    <source>
        <dbReference type="Pfam" id="PF02834"/>
    </source>
</evidence>
<dbReference type="Proteomes" id="UP000230767">
    <property type="component" value="Unassembled WGS sequence"/>
</dbReference>
<comment type="catalytic activity">
    <reaction evidence="2">
        <text>a 3'-end 2',3'-cyclophospho-ribonucleotide-RNA + H2O = a 3'-end 2'-phospho-ribonucleotide-RNA + H(+)</text>
        <dbReference type="Rhea" id="RHEA:11828"/>
        <dbReference type="Rhea" id="RHEA-COMP:10464"/>
        <dbReference type="Rhea" id="RHEA-COMP:17353"/>
        <dbReference type="ChEBI" id="CHEBI:15377"/>
        <dbReference type="ChEBI" id="CHEBI:15378"/>
        <dbReference type="ChEBI" id="CHEBI:83064"/>
        <dbReference type="ChEBI" id="CHEBI:173113"/>
        <dbReference type="EC" id="3.1.4.58"/>
    </reaction>
</comment>
<sequence>MQHRIFIAINLPEDIKKTLVDYQLKWPELPVRWTKKDNLHITLVFIGYASDEDIGRVCKAAEETVSRHQPFLINLNRICYGPPKKIPYSETKSLTGRRDEIANRPPRMVWVKGETPKELSSLREDLEKSLSDSGIRFESEDRGFTSHITLGRVRTWEWRQIEPEERPEVEEEISLSFPVNSIEVMESQLKRGGAEYTILESIKLEK</sequence>
<feature type="active site" description="Proton donor" evidence="2">
    <location>
        <position position="40"/>
    </location>
</feature>
<feature type="domain" description="Phosphoesterase HXTX" evidence="3">
    <location>
        <begin position="112"/>
        <end position="193"/>
    </location>
</feature>
<dbReference type="PANTHER" id="PTHR35561:SF1">
    <property type="entry name" value="RNA 2',3'-CYCLIC PHOSPHODIESTERASE"/>
    <property type="match status" value="1"/>
</dbReference>
<protein>
    <recommendedName>
        <fullName evidence="2">RNA 2',3'-cyclic phosphodiesterase</fullName>
        <shortName evidence="2">RNA 2',3'-CPDase</shortName>
        <ecNumber evidence="2">3.1.4.58</ecNumber>
    </recommendedName>
</protein>
<dbReference type="Gene3D" id="3.90.1140.10">
    <property type="entry name" value="Cyclic phosphodiesterase"/>
    <property type="match status" value="1"/>
</dbReference>
<feature type="active site" description="Proton acceptor" evidence="2">
    <location>
        <position position="147"/>
    </location>
</feature>
<evidence type="ECO:0000313" key="4">
    <source>
        <dbReference type="EMBL" id="PIY89103.1"/>
    </source>
</evidence>
<comment type="similarity">
    <text evidence="2">Belongs to the 2H phosphoesterase superfamily. ThpR family.</text>
</comment>
<evidence type="ECO:0000256" key="1">
    <source>
        <dbReference type="ARBA" id="ARBA00022801"/>
    </source>
</evidence>
<keyword evidence="1 2" id="KW-0378">Hydrolase</keyword>
<feature type="short sequence motif" description="HXTX 2" evidence="2">
    <location>
        <begin position="147"/>
        <end position="150"/>
    </location>
</feature>
<dbReference type="GO" id="GO:0004113">
    <property type="term" value="F:2',3'-cyclic-nucleotide 3'-phosphodiesterase activity"/>
    <property type="evidence" value="ECO:0007669"/>
    <property type="project" value="InterPro"/>
</dbReference>
<comment type="function">
    <text evidence="2">Hydrolyzes RNA 2',3'-cyclic phosphodiester to an RNA 2'-phosphomonoester.</text>
</comment>
<evidence type="ECO:0000256" key="2">
    <source>
        <dbReference type="HAMAP-Rule" id="MF_01940"/>
    </source>
</evidence>
<dbReference type="InterPro" id="IPR004175">
    <property type="entry name" value="RNA_CPDase"/>
</dbReference>
<dbReference type="InterPro" id="IPR014051">
    <property type="entry name" value="Phosphoesterase_HXTX"/>
</dbReference>
<feature type="domain" description="Phosphoesterase HXTX" evidence="3">
    <location>
        <begin position="11"/>
        <end position="85"/>
    </location>
</feature>
<dbReference type="PANTHER" id="PTHR35561">
    <property type="entry name" value="RNA 2',3'-CYCLIC PHOSPHODIESTERASE"/>
    <property type="match status" value="1"/>
</dbReference>
<organism evidence="4 5">
    <name type="scientific">Candidatus Nealsonbacteria bacterium CG_4_10_14_0_8_um_filter_37_14</name>
    <dbReference type="NCBI Taxonomy" id="1974684"/>
    <lineage>
        <taxon>Bacteria</taxon>
        <taxon>Candidatus Nealsoniibacteriota</taxon>
    </lineage>
</organism>